<dbReference type="EMBL" id="FTLG01000026">
    <property type="protein sequence ID" value="SIP71639.1"/>
    <property type="molecule type" value="Genomic_DNA"/>
</dbReference>
<dbReference type="EMBL" id="NIBU01000002">
    <property type="protein sequence ID" value="PHM38628.1"/>
    <property type="molecule type" value="Genomic_DNA"/>
</dbReference>
<name>A0A1N6MSC4_9GAMM</name>
<organism evidence="2 3">
    <name type="scientific">Xenorhabdus innexi</name>
    <dbReference type="NCBI Taxonomy" id="290109"/>
    <lineage>
        <taxon>Bacteria</taxon>
        <taxon>Pseudomonadati</taxon>
        <taxon>Pseudomonadota</taxon>
        <taxon>Gammaproteobacteria</taxon>
        <taxon>Enterobacterales</taxon>
        <taxon>Morganellaceae</taxon>
        <taxon>Xenorhabdus</taxon>
    </lineage>
</organism>
<dbReference type="Proteomes" id="UP000224871">
    <property type="component" value="Unassembled WGS sequence"/>
</dbReference>
<gene>
    <name evidence="1" type="ORF">Xinn_00326</name>
    <name evidence="2" type="ORF">XIS1_1210049</name>
</gene>
<proteinExistence type="predicted"/>
<evidence type="ECO:0000313" key="2">
    <source>
        <dbReference type="EMBL" id="SIP71639.1"/>
    </source>
</evidence>
<evidence type="ECO:0000313" key="1">
    <source>
        <dbReference type="EMBL" id="PHM38628.1"/>
    </source>
</evidence>
<keyword evidence="4" id="KW-1185">Reference proteome</keyword>
<evidence type="ECO:0000313" key="4">
    <source>
        <dbReference type="Proteomes" id="UP000224871"/>
    </source>
</evidence>
<protein>
    <submittedName>
        <fullName evidence="1">Phage protein</fullName>
    </submittedName>
</protein>
<dbReference type="RefSeq" id="WP_086954984.1">
    <property type="nucleotide sequence ID" value="NZ_CAWNQC010000112.1"/>
</dbReference>
<dbReference type="OrthoDB" id="6456577at2"/>
<reference evidence="1 4" key="3">
    <citation type="journal article" date="2017" name="Nat. Microbiol.">
        <title>Natural product diversity associated with the nematode symbionts Photorhabdus and Xenorhabdus.</title>
        <authorList>
            <person name="Tobias N.J."/>
            <person name="Wolff H."/>
            <person name="Djahanschiri B."/>
            <person name="Grundmann F."/>
            <person name="Kronenwerth M."/>
            <person name="Shi Y.M."/>
            <person name="Simonyi S."/>
            <person name="Grun P."/>
            <person name="Shapiro-Ilan D."/>
            <person name="Pidot S.J."/>
            <person name="Stinear T.P."/>
            <person name="Ebersberger I."/>
            <person name="Bode H.B."/>
        </authorList>
    </citation>
    <scope>NUCLEOTIDE SEQUENCE [LARGE SCALE GENOMIC DNA]</scope>
    <source>
        <strain evidence="1 4">DSM 16336</strain>
    </source>
</reference>
<evidence type="ECO:0000313" key="3">
    <source>
        <dbReference type="Proteomes" id="UP000196435"/>
    </source>
</evidence>
<reference evidence="2" key="2">
    <citation type="submission" date="2016-12" db="EMBL/GenBank/DDBJ databases">
        <authorList>
            <person name="Song W.-J."/>
            <person name="Kurnit D.M."/>
        </authorList>
    </citation>
    <scope>NUCLEOTIDE SEQUENCE [LARGE SCALE GENOMIC DNA]</scope>
    <source>
        <strain evidence="2">HGB1681</strain>
    </source>
</reference>
<dbReference type="AlphaFoldDB" id="A0A1N6MSC4"/>
<reference evidence="3" key="1">
    <citation type="submission" date="2016-12" db="EMBL/GenBank/DDBJ databases">
        <authorList>
            <person name="Gaudriault S."/>
        </authorList>
    </citation>
    <scope>NUCLEOTIDE SEQUENCE [LARGE SCALE GENOMIC DNA]</scope>
    <source>
        <strain evidence="3">HGB1681 (deposited as PTA-6826 in the American Type Culture Collection)</strain>
    </source>
</reference>
<dbReference type="Proteomes" id="UP000196435">
    <property type="component" value="Unassembled WGS sequence"/>
</dbReference>
<accession>A0A1N6MSC4</accession>
<sequence length="213" mass="24951">MNNDSNEGWSTSMPYLIEDVDFNRKLRIFEKNVEHTISFLENGAKKFSLPDFVVPHGYRFVKSLKQDQYRMITSGDKPETVYAVKLIFRKDIVVDKETCTQIMVWRTFSPEHQDAVSGFPRRFFRFLLESYHIIVTDEEQTGDGKRFWQIMIAWSMSVGYHVYVSDGGEMDRPLTAVSSMDELLDKWDTFCWGTDADLHRHRLIVISKDVLSD</sequence>